<keyword evidence="3" id="KW-1185">Reference proteome</keyword>
<dbReference type="SUPFAM" id="SSF64268">
    <property type="entry name" value="PX domain"/>
    <property type="match status" value="1"/>
</dbReference>
<evidence type="ECO:0000313" key="3">
    <source>
        <dbReference type="Proteomes" id="UP001165083"/>
    </source>
</evidence>
<accession>A0A9W6TQ03</accession>
<dbReference type="GO" id="GO:0035091">
    <property type="term" value="F:phosphatidylinositol binding"/>
    <property type="evidence" value="ECO:0007669"/>
    <property type="project" value="InterPro"/>
</dbReference>
<proteinExistence type="predicted"/>
<dbReference type="InterPro" id="IPR036871">
    <property type="entry name" value="PX_dom_sf"/>
</dbReference>
<dbReference type="InterPro" id="IPR001683">
    <property type="entry name" value="PX_dom"/>
</dbReference>
<dbReference type="PROSITE" id="PS50195">
    <property type="entry name" value="PX"/>
    <property type="match status" value="1"/>
</dbReference>
<dbReference type="Pfam" id="PF00787">
    <property type="entry name" value="PX"/>
    <property type="match status" value="1"/>
</dbReference>
<dbReference type="AlphaFoldDB" id="A0A9W6TQ03"/>
<dbReference type="Proteomes" id="UP001165083">
    <property type="component" value="Unassembled WGS sequence"/>
</dbReference>
<evidence type="ECO:0000313" key="2">
    <source>
        <dbReference type="EMBL" id="GMF17073.1"/>
    </source>
</evidence>
<name>A0A9W6TQ03_9STRA</name>
<comment type="caution">
    <text evidence="2">The sequence shown here is derived from an EMBL/GenBank/DDBJ whole genome shotgun (WGS) entry which is preliminary data.</text>
</comment>
<sequence length="167" mass="18861">MSSQTRYDMSSRIQPALIKLLTIRGRLNGSAWTVYRPFEAFQRLGQQLAMIFGQAVPACPPRDFDLRFPDSLEKARVDLNMWLMQLLLHRPIYQSHVFVDFVSADANVPPPGLQSVTPEAARGGLTEDAMVDSTSDDDSRLHNALYDDDVSLAMLPQLLQHSQLQWC</sequence>
<dbReference type="Gene3D" id="3.30.1520.10">
    <property type="entry name" value="Phox-like domain"/>
    <property type="match status" value="1"/>
</dbReference>
<evidence type="ECO:0000259" key="1">
    <source>
        <dbReference type="PROSITE" id="PS50195"/>
    </source>
</evidence>
<feature type="domain" description="PX" evidence="1">
    <location>
        <begin position="1"/>
        <end position="109"/>
    </location>
</feature>
<dbReference type="OrthoDB" id="63267at2759"/>
<reference evidence="2" key="1">
    <citation type="submission" date="2023-04" db="EMBL/GenBank/DDBJ databases">
        <title>Phytophthora lilii NBRC 32176.</title>
        <authorList>
            <person name="Ichikawa N."/>
            <person name="Sato H."/>
            <person name="Tonouchi N."/>
        </authorList>
    </citation>
    <scope>NUCLEOTIDE SEQUENCE</scope>
    <source>
        <strain evidence="2">NBRC 32176</strain>
    </source>
</reference>
<organism evidence="2 3">
    <name type="scientific">Phytophthora lilii</name>
    <dbReference type="NCBI Taxonomy" id="2077276"/>
    <lineage>
        <taxon>Eukaryota</taxon>
        <taxon>Sar</taxon>
        <taxon>Stramenopiles</taxon>
        <taxon>Oomycota</taxon>
        <taxon>Peronosporomycetes</taxon>
        <taxon>Peronosporales</taxon>
        <taxon>Peronosporaceae</taxon>
        <taxon>Phytophthora</taxon>
    </lineage>
</organism>
<dbReference type="EMBL" id="BSXW01000270">
    <property type="protein sequence ID" value="GMF17073.1"/>
    <property type="molecule type" value="Genomic_DNA"/>
</dbReference>
<protein>
    <submittedName>
        <fullName evidence="2">Unnamed protein product</fullName>
    </submittedName>
</protein>
<gene>
    <name evidence="2" type="ORF">Plil01_000618500</name>
</gene>